<accession>M2R6L0</accession>
<proteinExistence type="predicted"/>
<evidence type="ECO:0000313" key="2">
    <source>
        <dbReference type="Proteomes" id="UP000016930"/>
    </source>
</evidence>
<reference evidence="1 2" key="1">
    <citation type="journal article" date="2012" name="Proc. Natl. Acad. Sci. U.S.A.">
        <title>Comparative genomics of Ceriporiopsis subvermispora and Phanerochaete chrysosporium provide insight into selective ligninolysis.</title>
        <authorList>
            <person name="Fernandez-Fueyo E."/>
            <person name="Ruiz-Duenas F.J."/>
            <person name="Ferreira P."/>
            <person name="Floudas D."/>
            <person name="Hibbett D.S."/>
            <person name="Canessa P."/>
            <person name="Larrondo L.F."/>
            <person name="James T.Y."/>
            <person name="Seelenfreund D."/>
            <person name="Lobos S."/>
            <person name="Polanco R."/>
            <person name="Tello M."/>
            <person name="Honda Y."/>
            <person name="Watanabe T."/>
            <person name="Watanabe T."/>
            <person name="Ryu J.S."/>
            <person name="Kubicek C.P."/>
            <person name="Schmoll M."/>
            <person name="Gaskell J."/>
            <person name="Hammel K.E."/>
            <person name="St John F.J."/>
            <person name="Vanden Wymelenberg A."/>
            <person name="Sabat G."/>
            <person name="Splinter BonDurant S."/>
            <person name="Syed K."/>
            <person name="Yadav J.S."/>
            <person name="Doddapaneni H."/>
            <person name="Subramanian V."/>
            <person name="Lavin J.L."/>
            <person name="Oguiza J.A."/>
            <person name="Perez G."/>
            <person name="Pisabarro A.G."/>
            <person name="Ramirez L."/>
            <person name="Santoyo F."/>
            <person name="Master E."/>
            <person name="Coutinho P.M."/>
            <person name="Henrissat B."/>
            <person name="Lombard V."/>
            <person name="Magnuson J.K."/>
            <person name="Kuees U."/>
            <person name="Hori C."/>
            <person name="Igarashi K."/>
            <person name="Samejima M."/>
            <person name="Held B.W."/>
            <person name="Barry K.W."/>
            <person name="LaButti K.M."/>
            <person name="Lapidus A."/>
            <person name="Lindquist E.A."/>
            <person name="Lucas S.M."/>
            <person name="Riley R."/>
            <person name="Salamov A.A."/>
            <person name="Hoffmeister D."/>
            <person name="Schwenk D."/>
            <person name="Hadar Y."/>
            <person name="Yarden O."/>
            <person name="de Vries R.P."/>
            <person name="Wiebenga A."/>
            <person name="Stenlid J."/>
            <person name="Eastwood D."/>
            <person name="Grigoriev I.V."/>
            <person name="Berka R.M."/>
            <person name="Blanchette R.A."/>
            <person name="Kersten P."/>
            <person name="Martinez A.T."/>
            <person name="Vicuna R."/>
            <person name="Cullen D."/>
        </authorList>
    </citation>
    <scope>NUCLEOTIDE SEQUENCE [LARGE SCALE GENOMIC DNA]</scope>
    <source>
        <strain evidence="1 2">B</strain>
    </source>
</reference>
<dbReference type="HOGENOM" id="CLU_3050139_0_0_1"/>
<sequence>MTPLYAARTDVGKALCVRLCLPSMRERHSTLLLVQLACRALATFYLLGDSVCFQ</sequence>
<name>M2R6L0_CERS8</name>
<dbReference type="AlphaFoldDB" id="M2R6L0"/>
<protein>
    <submittedName>
        <fullName evidence="1">Uncharacterized protein</fullName>
    </submittedName>
</protein>
<dbReference type="EMBL" id="KB445804">
    <property type="protein sequence ID" value="EMD33857.1"/>
    <property type="molecule type" value="Genomic_DNA"/>
</dbReference>
<dbReference type="Proteomes" id="UP000016930">
    <property type="component" value="Unassembled WGS sequence"/>
</dbReference>
<keyword evidence="2" id="KW-1185">Reference proteome</keyword>
<gene>
    <name evidence="1" type="ORF">CERSUDRAFT_86629</name>
</gene>
<organism evidence="1 2">
    <name type="scientific">Ceriporiopsis subvermispora (strain B)</name>
    <name type="common">White-rot fungus</name>
    <name type="synonym">Gelatoporia subvermispora</name>
    <dbReference type="NCBI Taxonomy" id="914234"/>
    <lineage>
        <taxon>Eukaryota</taxon>
        <taxon>Fungi</taxon>
        <taxon>Dikarya</taxon>
        <taxon>Basidiomycota</taxon>
        <taxon>Agaricomycotina</taxon>
        <taxon>Agaricomycetes</taxon>
        <taxon>Polyporales</taxon>
        <taxon>Gelatoporiaceae</taxon>
        <taxon>Gelatoporia</taxon>
    </lineage>
</organism>
<evidence type="ECO:0000313" key="1">
    <source>
        <dbReference type="EMBL" id="EMD33857.1"/>
    </source>
</evidence>